<dbReference type="GO" id="GO:0003964">
    <property type="term" value="F:RNA-directed DNA polymerase activity"/>
    <property type="evidence" value="ECO:0007669"/>
    <property type="project" value="UniProtKB-KW"/>
</dbReference>
<dbReference type="GO" id="GO:0003676">
    <property type="term" value="F:nucleic acid binding"/>
    <property type="evidence" value="ECO:0007669"/>
    <property type="project" value="InterPro"/>
</dbReference>
<dbReference type="EMBL" id="CACRXK020006831">
    <property type="protein sequence ID" value="CAB4010568.1"/>
    <property type="molecule type" value="Genomic_DNA"/>
</dbReference>
<keyword evidence="6" id="KW-0695">RNA-directed DNA polymerase</keyword>
<keyword evidence="5" id="KW-0378">Hydrolase</keyword>
<dbReference type="GO" id="GO:0015074">
    <property type="term" value="P:DNA integration"/>
    <property type="evidence" value="ECO:0007669"/>
    <property type="project" value="InterPro"/>
</dbReference>
<dbReference type="InterPro" id="IPR043502">
    <property type="entry name" value="DNA/RNA_pol_sf"/>
</dbReference>
<gene>
    <name evidence="7" type="ORF">PACLA_8A057187</name>
</gene>
<keyword evidence="3" id="KW-0540">Nuclease</keyword>
<keyword evidence="2" id="KW-0548">Nucleotidyltransferase</keyword>
<dbReference type="Pfam" id="PF17921">
    <property type="entry name" value="Integrase_H2C2"/>
    <property type="match status" value="1"/>
</dbReference>
<sequence length="726" mass="82985">MNADAKPVIQPPRPVPHHLEERTRKKLDYFVQEGIMTWTKPGEPISYASPLVITPKGDDDVRITADFRVANKGASRTRIVPGLRVDELSATFGDCKVFSHLDMNNGYHQKKVDEDSKKYLVVTTPCGNLEHETLAQGWITSQDEFDRRINEILAGIPYVKSNRDVCLIGGKDRNEHNRTLDLVLTRLFTGEGIKPSKAKVKALQECGEPSSKEGVRSFLQMVGYMYRFITSFAQIAAPLRQLTKSTSTFHWGPIEQEAFDSLKSSLTEQTTLSYFVPERPIRIYVDSFFPAKENREIEQPNRALTDVETRYGQTELEAAAIKFACADALYKYLVGAPKFEIFTDCKPLVHLFNNPTSRAPLRIERQILAIQGLDYVVKCQERAENIADYGSRHLTRRYDDVPMVKSVNELRTFVSEDNEYLSRMAKDDNDYQFLKEVIQRNLWKKHGKDPRVSRFLGVASDLSVVGEIILCKDKVIPPLSSRRRFVEKAHKIGHSGETRTLKLLQEKIWFPGIAKLCKEAVQNCQSCQVTHDRTYDEPLQSTPLPPGPWHTISVDFKGPFKDGTYALVGYDLYSRYPVVSYCRSTAFSCVKPILDSWFSTFGTVKELKSDRGPPFNGHEFSAYARERGFVHKPVKPRHPRGNGEAEKFMQNVKKMERIAKQEKKKYRCLIEGMLNAYRPHRILLQGKVHSSSRLGEKCDLEYCQRSQKHPNVIITLKLDKMMPCIS</sequence>
<proteinExistence type="predicted"/>
<evidence type="ECO:0000256" key="3">
    <source>
        <dbReference type="ARBA" id="ARBA00022722"/>
    </source>
</evidence>
<evidence type="ECO:0000256" key="5">
    <source>
        <dbReference type="ARBA" id="ARBA00022801"/>
    </source>
</evidence>
<evidence type="ECO:0000256" key="4">
    <source>
        <dbReference type="ARBA" id="ARBA00022759"/>
    </source>
</evidence>
<dbReference type="InterPro" id="IPR041588">
    <property type="entry name" value="Integrase_H2C2"/>
</dbReference>
<keyword evidence="4" id="KW-0255">Endonuclease</keyword>
<dbReference type="CDD" id="cd01647">
    <property type="entry name" value="RT_LTR"/>
    <property type="match status" value="1"/>
</dbReference>
<organism evidence="7 8">
    <name type="scientific">Paramuricea clavata</name>
    <name type="common">Red gorgonian</name>
    <name type="synonym">Violescent sea-whip</name>
    <dbReference type="NCBI Taxonomy" id="317549"/>
    <lineage>
        <taxon>Eukaryota</taxon>
        <taxon>Metazoa</taxon>
        <taxon>Cnidaria</taxon>
        <taxon>Anthozoa</taxon>
        <taxon>Octocorallia</taxon>
        <taxon>Malacalcyonacea</taxon>
        <taxon>Plexauridae</taxon>
        <taxon>Paramuricea</taxon>
    </lineage>
</organism>
<dbReference type="SUPFAM" id="SSF56672">
    <property type="entry name" value="DNA/RNA polymerases"/>
    <property type="match status" value="1"/>
</dbReference>
<evidence type="ECO:0000256" key="6">
    <source>
        <dbReference type="ARBA" id="ARBA00022918"/>
    </source>
</evidence>
<dbReference type="OrthoDB" id="10068564at2759"/>
<comment type="caution">
    <text evidence="7">The sequence shown here is derived from an EMBL/GenBank/DDBJ whole genome shotgun (WGS) entry which is preliminary data.</text>
</comment>
<dbReference type="InterPro" id="IPR041373">
    <property type="entry name" value="RT_RNaseH"/>
</dbReference>
<dbReference type="Gene3D" id="3.30.420.10">
    <property type="entry name" value="Ribonuclease H-like superfamily/Ribonuclease H"/>
    <property type="match status" value="1"/>
</dbReference>
<dbReference type="InterPro" id="IPR043128">
    <property type="entry name" value="Rev_trsase/Diguanyl_cyclase"/>
</dbReference>
<dbReference type="PANTHER" id="PTHR37984">
    <property type="entry name" value="PROTEIN CBG26694"/>
    <property type="match status" value="1"/>
</dbReference>
<keyword evidence="1" id="KW-0808">Transferase</keyword>
<dbReference type="InterPro" id="IPR036397">
    <property type="entry name" value="RNaseH_sf"/>
</dbReference>
<dbReference type="Gene3D" id="1.10.340.70">
    <property type="match status" value="1"/>
</dbReference>
<dbReference type="Gene3D" id="3.10.10.10">
    <property type="entry name" value="HIV Type 1 Reverse Transcriptase, subunit A, domain 1"/>
    <property type="match status" value="1"/>
</dbReference>
<evidence type="ECO:0000256" key="2">
    <source>
        <dbReference type="ARBA" id="ARBA00022695"/>
    </source>
</evidence>
<dbReference type="InterPro" id="IPR050951">
    <property type="entry name" value="Retrovirus_Pol_polyprotein"/>
</dbReference>
<dbReference type="GO" id="GO:0016787">
    <property type="term" value="F:hydrolase activity"/>
    <property type="evidence" value="ECO:0007669"/>
    <property type="project" value="UniProtKB-KW"/>
</dbReference>
<dbReference type="Pfam" id="PF17917">
    <property type="entry name" value="RT_RNaseH"/>
    <property type="match status" value="1"/>
</dbReference>
<evidence type="ECO:0000313" key="8">
    <source>
        <dbReference type="Proteomes" id="UP001152795"/>
    </source>
</evidence>
<dbReference type="PROSITE" id="PS50994">
    <property type="entry name" value="INTEGRASE"/>
    <property type="match status" value="1"/>
</dbReference>
<keyword evidence="8" id="KW-1185">Reference proteome</keyword>
<dbReference type="SUPFAM" id="SSF53098">
    <property type="entry name" value="Ribonuclease H-like"/>
    <property type="match status" value="1"/>
</dbReference>
<name>A0A6S7JF78_PARCT</name>
<dbReference type="Gene3D" id="3.30.70.270">
    <property type="match status" value="2"/>
</dbReference>
<evidence type="ECO:0000313" key="7">
    <source>
        <dbReference type="EMBL" id="CAB4010568.1"/>
    </source>
</evidence>
<accession>A0A6S7JF78</accession>
<dbReference type="InterPro" id="IPR001584">
    <property type="entry name" value="Integrase_cat-core"/>
</dbReference>
<dbReference type="Proteomes" id="UP001152795">
    <property type="component" value="Unassembled WGS sequence"/>
</dbReference>
<evidence type="ECO:0000256" key="1">
    <source>
        <dbReference type="ARBA" id="ARBA00022679"/>
    </source>
</evidence>
<reference evidence="7" key="1">
    <citation type="submission" date="2020-04" db="EMBL/GenBank/DDBJ databases">
        <authorList>
            <person name="Alioto T."/>
            <person name="Alioto T."/>
            <person name="Gomez Garrido J."/>
        </authorList>
    </citation>
    <scope>NUCLEOTIDE SEQUENCE</scope>
    <source>
        <strain evidence="7">A484AB</strain>
    </source>
</reference>
<dbReference type="PANTHER" id="PTHR37984:SF5">
    <property type="entry name" value="PROTEIN NYNRIN-LIKE"/>
    <property type="match status" value="1"/>
</dbReference>
<dbReference type="AlphaFoldDB" id="A0A6S7JF78"/>
<protein>
    <submittedName>
        <fullName evidence="7">Uncharacterized protein K02A2.6-like</fullName>
    </submittedName>
</protein>
<dbReference type="GO" id="GO:0004519">
    <property type="term" value="F:endonuclease activity"/>
    <property type="evidence" value="ECO:0007669"/>
    <property type="project" value="UniProtKB-KW"/>
</dbReference>
<dbReference type="InterPro" id="IPR012337">
    <property type="entry name" value="RNaseH-like_sf"/>
</dbReference>
<dbReference type="FunFam" id="3.30.70.270:FF:000063">
    <property type="entry name" value="Zinc knuckle domaincontaining protein"/>
    <property type="match status" value="1"/>
</dbReference>